<dbReference type="InterPro" id="IPR020988">
    <property type="entry name" value="Pept_U32_collagenase"/>
</dbReference>
<dbReference type="InterPro" id="IPR001539">
    <property type="entry name" value="Peptidase_U32"/>
</dbReference>
<protein>
    <submittedName>
        <fullName evidence="2">Putative protease</fullName>
    </submittedName>
</protein>
<dbReference type="Pfam" id="PF12392">
    <property type="entry name" value="DUF3656"/>
    <property type="match status" value="1"/>
</dbReference>
<accession>A0A4R2TVJ8</accession>
<dbReference type="Proteomes" id="UP000295504">
    <property type="component" value="Unassembled WGS sequence"/>
</dbReference>
<dbReference type="RefSeq" id="WP_132847378.1">
    <property type="nucleotide sequence ID" value="NZ_CP058648.1"/>
</dbReference>
<keyword evidence="2" id="KW-0378">Hydrolase</keyword>
<feature type="domain" description="Peptidase U32 collagenase" evidence="1">
    <location>
        <begin position="375"/>
        <end position="488"/>
    </location>
</feature>
<keyword evidence="2" id="KW-0645">Protease</keyword>
<evidence type="ECO:0000313" key="3">
    <source>
        <dbReference type="Proteomes" id="UP000295504"/>
    </source>
</evidence>
<evidence type="ECO:0000259" key="1">
    <source>
        <dbReference type="Pfam" id="PF12392"/>
    </source>
</evidence>
<reference evidence="2 3" key="1">
    <citation type="submission" date="2019-03" db="EMBL/GenBank/DDBJ databases">
        <title>Genomic Encyclopedia of Type Strains, Phase IV (KMG-IV): sequencing the most valuable type-strain genomes for metagenomic binning, comparative biology and taxonomic classification.</title>
        <authorList>
            <person name="Goeker M."/>
        </authorList>
    </citation>
    <scope>NUCLEOTIDE SEQUENCE [LARGE SCALE GENOMIC DNA]</scope>
    <source>
        <strain evidence="2 3">DSM 100013</strain>
    </source>
</reference>
<dbReference type="AlphaFoldDB" id="A0A4R2TVJ8"/>
<name>A0A4R2TVJ8_9FIRM</name>
<comment type="caution">
    <text evidence="2">The sequence shown here is derived from an EMBL/GenBank/DDBJ whole genome shotgun (WGS) entry which is preliminary data.</text>
</comment>
<sequence>MTELLAPAGNMEALKAAISNGCDAIYLGMQKFGARAYSSNFDLESLKEAVTYAHLRNVKIYVTMNTIVFENEVEEMKAQMHELNEIGVDGIIVQDLAAFDYIVKNFLDMEAHCSTQMGIDDLDGTLLFKELGAKRVVLSREVEIEKVKEIKRIAKIPLEIFVHGALCVSYSGNCLMSGLIGYRSGNRGRCVGSCRKEYELIDKTTDTSLGKNYILSTKDLNTIDYINDLKEIDSLKIEGRMKEPAYVANVVSRYRMALDNKITEEDKEKLNKTFNRTFTKGYLFYEDTKDITNILRPNNCGYEIGEISKVLKDMYEITLTRTLNQNDIIRISHNNEDVNLTVVKLYDKDGNLINKADDICYIKIKEKLSKGDSVYISKDYFYYKVLESSLEKEFKRFNLDIRVHAYPDSKLIIDAEGLGFNYLYESEEILGEAINNPTTKDQIIKQFSRLNDTIFELNHIEFEECNAFIPAKQLNAARRDIVQGLYELKLNSKKKRTKPLEAKEKISFTPKKPYLTATVTTKEQYDACMSCGIKEIYFENVVRRNQNDYKEKEGQLLIGGYGGIYHYRETNPFVTDYSLNVVNATSCYELYKLSTKRVTLSYELNKRQIEDLINAYYEENDGYPALEMIVYGKAPLLFTKYCPLKKMNQCGICRTKTYELKDEHGTFPIIAHDDCTTTILNGKTLNLLDELQNIKGIEAFRLNFTVESKEEVVKTINKALGKLNGSMNNAVFNKETDTRGHFNKEIL</sequence>
<keyword evidence="3" id="KW-1185">Reference proteome</keyword>
<dbReference type="PANTHER" id="PTHR30217">
    <property type="entry name" value="PEPTIDASE U32 FAMILY"/>
    <property type="match status" value="1"/>
</dbReference>
<dbReference type="PANTHER" id="PTHR30217:SF10">
    <property type="entry name" value="23S RRNA 5-HYDROXYCYTIDINE C2501 SYNTHASE"/>
    <property type="match status" value="1"/>
</dbReference>
<dbReference type="OrthoDB" id="9807498at2"/>
<dbReference type="PROSITE" id="PS01276">
    <property type="entry name" value="PEPTIDASE_U32"/>
    <property type="match status" value="1"/>
</dbReference>
<dbReference type="GO" id="GO:0008233">
    <property type="term" value="F:peptidase activity"/>
    <property type="evidence" value="ECO:0007669"/>
    <property type="project" value="UniProtKB-KW"/>
</dbReference>
<dbReference type="GO" id="GO:0006508">
    <property type="term" value="P:proteolysis"/>
    <property type="evidence" value="ECO:0007669"/>
    <property type="project" value="UniProtKB-KW"/>
</dbReference>
<dbReference type="Pfam" id="PF01136">
    <property type="entry name" value="Peptidase_U32"/>
    <property type="match status" value="2"/>
</dbReference>
<organism evidence="2 3">
    <name type="scientific">Serpentinicella alkaliphila</name>
    <dbReference type="NCBI Taxonomy" id="1734049"/>
    <lineage>
        <taxon>Bacteria</taxon>
        <taxon>Bacillati</taxon>
        <taxon>Bacillota</taxon>
        <taxon>Clostridia</taxon>
        <taxon>Peptostreptococcales</taxon>
        <taxon>Natronincolaceae</taxon>
        <taxon>Serpentinicella</taxon>
    </lineage>
</organism>
<proteinExistence type="predicted"/>
<evidence type="ECO:0000313" key="2">
    <source>
        <dbReference type="EMBL" id="TCQ07027.1"/>
    </source>
</evidence>
<dbReference type="EMBL" id="SLYC01000002">
    <property type="protein sequence ID" value="TCQ07027.1"/>
    <property type="molecule type" value="Genomic_DNA"/>
</dbReference>
<gene>
    <name evidence="2" type="ORF">EDD79_100223</name>
</gene>
<dbReference type="InterPro" id="IPR051454">
    <property type="entry name" value="RNA/ubiquinone_mod_enzymes"/>
</dbReference>